<keyword evidence="3" id="KW-1185">Reference proteome</keyword>
<accession>A0AAN8FET6</accession>
<evidence type="ECO:0000313" key="3">
    <source>
        <dbReference type="Proteomes" id="UP001331761"/>
    </source>
</evidence>
<dbReference type="PANTHER" id="PTHR10151:SF114">
    <property type="entry name" value="ECTONUCLEOTIDE PYROPHOSPHATASE_PHOSPHODIESTERASE C27A7.3"/>
    <property type="match status" value="1"/>
</dbReference>
<dbReference type="SUPFAM" id="SSF53649">
    <property type="entry name" value="Alkaline phosphatase-like"/>
    <property type="match status" value="1"/>
</dbReference>
<comment type="caution">
    <text evidence="2">The sequence shown here is derived from an EMBL/GenBank/DDBJ whole genome shotgun (WGS) entry which is preliminary data.</text>
</comment>
<dbReference type="Gene3D" id="3.40.720.10">
    <property type="entry name" value="Alkaline Phosphatase, subunit A"/>
    <property type="match status" value="1"/>
</dbReference>
<name>A0AAN8FET6_TRICO</name>
<dbReference type="InterPro" id="IPR002591">
    <property type="entry name" value="Phosphodiest/P_Trfase"/>
</dbReference>
<reference evidence="2 3" key="1">
    <citation type="submission" date="2019-10" db="EMBL/GenBank/DDBJ databases">
        <title>Assembly and Annotation for the nematode Trichostrongylus colubriformis.</title>
        <authorList>
            <person name="Martin J."/>
        </authorList>
    </citation>
    <scope>NUCLEOTIDE SEQUENCE [LARGE SCALE GENOMIC DNA]</scope>
    <source>
        <strain evidence="2">G859</strain>
        <tissue evidence="2">Whole worm</tissue>
    </source>
</reference>
<feature type="chain" id="PRO_5042990403" evidence="1">
    <location>
        <begin position="22"/>
        <end position="128"/>
    </location>
</feature>
<protein>
    <submittedName>
        <fullName evidence="2">Uncharacterized protein</fullName>
    </submittedName>
</protein>
<dbReference type="Pfam" id="PF01663">
    <property type="entry name" value="Phosphodiest"/>
    <property type="match status" value="1"/>
</dbReference>
<gene>
    <name evidence="2" type="ORF">GCK32_018181</name>
</gene>
<evidence type="ECO:0000256" key="1">
    <source>
        <dbReference type="SAM" id="SignalP"/>
    </source>
</evidence>
<feature type="non-terminal residue" evidence="2">
    <location>
        <position position="128"/>
    </location>
</feature>
<keyword evidence="1" id="KW-0732">Signal</keyword>
<organism evidence="2 3">
    <name type="scientific">Trichostrongylus colubriformis</name>
    <name type="common">Black scour worm</name>
    <dbReference type="NCBI Taxonomy" id="6319"/>
    <lineage>
        <taxon>Eukaryota</taxon>
        <taxon>Metazoa</taxon>
        <taxon>Ecdysozoa</taxon>
        <taxon>Nematoda</taxon>
        <taxon>Chromadorea</taxon>
        <taxon>Rhabditida</taxon>
        <taxon>Rhabditina</taxon>
        <taxon>Rhabditomorpha</taxon>
        <taxon>Strongyloidea</taxon>
        <taxon>Trichostrongylidae</taxon>
        <taxon>Trichostrongylus</taxon>
    </lineage>
</organism>
<dbReference type="EMBL" id="WIXE01019357">
    <property type="protein sequence ID" value="KAK5970093.1"/>
    <property type="molecule type" value="Genomic_DNA"/>
</dbReference>
<dbReference type="GO" id="GO:0031674">
    <property type="term" value="C:I band"/>
    <property type="evidence" value="ECO:0007669"/>
    <property type="project" value="TreeGrafter"/>
</dbReference>
<dbReference type="GO" id="GO:0016529">
    <property type="term" value="C:sarcoplasmic reticulum"/>
    <property type="evidence" value="ECO:0007669"/>
    <property type="project" value="TreeGrafter"/>
</dbReference>
<proteinExistence type="predicted"/>
<feature type="signal peptide" evidence="1">
    <location>
        <begin position="1"/>
        <end position="21"/>
    </location>
</feature>
<dbReference type="PANTHER" id="PTHR10151">
    <property type="entry name" value="ECTONUCLEOTIDE PYROPHOSPHATASE/PHOSPHODIESTERASE"/>
    <property type="match status" value="1"/>
</dbReference>
<sequence>MEFAMKFLSLIFALIVAVNLAQIDRHLNDDRAQLPRNLQETMKDLRNFSKSGECPKQCSKKGFSKPPLVILSMDGFARDYLDRYTLQSLSFISTCGATAERVYPPFPSKTFPSHYTMVTGLYPESHGI</sequence>
<evidence type="ECO:0000313" key="2">
    <source>
        <dbReference type="EMBL" id="KAK5970093.1"/>
    </source>
</evidence>
<dbReference type="Proteomes" id="UP001331761">
    <property type="component" value="Unassembled WGS sequence"/>
</dbReference>
<dbReference type="InterPro" id="IPR017850">
    <property type="entry name" value="Alkaline_phosphatase_core_sf"/>
</dbReference>
<dbReference type="GO" id="GO:0055120">
    <property type="term" value="C:striated muscle dense body"/>
    <property type="evidence" value="ECO:0007669"/>
    <property type="project" value="TreeGrafter"/>
</dbReference>
<dbReference type="AlphaFoldDB" id="A0AAN8FET6"/>